<dbReference type="SMART" id="SM00065">
    <property type="entry name" value="GAF"/>
    <property type="match status" value="1"/>
</dbReference>
<evidence type="ECO:0000313" key="3">
    <source>
        <dbReference type="Proteomes" id="UP001139971"/>
    </source>
</evidence>
<proteinExistence type="predicted"/>
<dbReference type="EMBL" id="JAOVZO020000017">
    <property type="protein sequence ID" value="MDC8013540.1"/>
    <property type="molecule type" value="Genomic_DNA"/>
</dbReference>
<dbReference type="AlphaFoldDB" id="A0A9X3YLP8"/>
<organism evidence="2 3">
    <name type="scientific">Tahibacter soli</name>
    <dbReference type="NCBI Taxonomy" id="2983605"/>
    <lineage>
        <taxon>Bacteria</taxon>
        <taxon>Pseudomonadati</taxon>
        <taxon>Pseudomonadota</taxon>
        <taxon>Gammaproteobacteria</taxon>
        <taxon>Lysobacterales</taxon>
        <taxon>Rhodanobacteraceae</taxon>
        <taxon>Tahibacter</taxon>
    </lineage>
</organism>
<comment type="caution">
    <text evidence="2">The sequence shown here is derived from an EMBL/GenBank/DDBJ whole genome shotgun (WGS) entry which is preliminary data.</text>
</comment>
<dbReference type="Pfam" id="PF01590">
    <property type="entry name" value="GAF"/>
    <property type="match status" value="1"/>
</dbReference>
<dbReference type="InterPro" id="IPR029016">
    <property type="entry name" value="GAF-like_dom_sf"/>
</dbReference>
<feature type="domain" description="GAF" evidence="1">
    <location>
        <begin position="24"/>
        <end position="167"/>
    </location>
</feature>
<dbReference type="Gene3D" id="3.30.450.40">
    <property type="match status" value="1"/>
</dbReference>
<evidence type="ECO:0000259" key="1">
    <source>
        <dbReference type="SMART" id="SM00065"/>
    </source>
</evidence>
<accession>A0A9X3YLP8</accession>
<reference evidence="2" key="1">
    <citation type="submission" date="2023-02" db="EMBL/GenBank/DDBJ databases">
        <title>Tahibacter soli sp. nov. isolated from soil.</title>
        <authorList>
            <person name="Baek J.H."/>
            <person name="Lee J.K."/>
            <person name="Choi D.G."/>
            <person name="Jeon C.O."/>
        </authorList>
    </citation>
    <scope>NUCLEOTIDE SEQUENCE</scope>
    <source>
        <strain evidence="2">BL</strain>
    </source>
</reference>
<dbReference type="InterPro" id="IPR003018">
    <property type="entry name" value="GAF"/>
</dbReference>
<dbReference type="SUPFAM" id="SSF55781">
    <property type="entry name" value="GAF domain-like"/>
    <property type="match status" value="1"/>
</dbReference>
<name>A0A9X3YLP8_9GAMM</name>
<keyword evidence="3" id="KW-1185">Reference proteome</keyword>
<protein>
    <submittedName>
        <fullName evidence="2">GAF domain-containing protein</fullName>
    </submittedName>
</protein>
<dbReference type="PANTHER" id="PTHR43102:SF2">
    <property type="entry name" value="GAF DOMAIN-CONTAINING PROTEIN"/>
    <property type="match status" value="1"/>
</dbReference>
<gene>
    <name evidence="2" type="ORF">OD750_013440</name>
</gene>
<sequence length="317" mass="34583">MMAKPLEETTRQRVLDTYRVVDSLPEAAYDDIVALASILCDTPIALVSLVDRDRQWFKASRGLDATGTRRDEAFCNHAIDAPAQLMEVADAREDARFAENPLVTGDLSLRFYAGMPLVTEEGAAIGTVCVLDRKPRALDAAQRTGLSALARLTMTLLDARLRQQESERAAIFAEVEASHAEAPERDDLAQAGGGYAVAIFQVQDLAGHALKLGERTIERRLQDLERELHDALEPGSGDSVNRTSHSSDFIAVLHGDDTRGKERTLRDRVDAFAARHGMAFVAASAAAYGGAERIERVFLRADDELTRIKSEPAALGL</sequence>
<evidence type="ECO:0000313" key="2">
    <source>
        <dbReference type="EMBL" id="MDC8013540.1"/>
    </source>
</evidence>
<dbReference type="PANTHER" id="PTHR43102">
    <property type="entry name" value="SLR1143 PROTEIN"/>
    <property type="match status" value="1"/>
</dbReference>
<dbReference type="Proteomes" id="UP001139971">
    <property type="component" value="Unassembled WGS sequence"/>
</dbReference>